<dbReference type="GO" id="GO:0005524">
    <property type="term" value="F:ATP binding"/>
    <property type="evidence" value="ECO:0007669"/>
    <property type="project" value="UniProtKB-UniRule"/>
</dbReference>
<keyword evidence="2 18" id="KW-0963">Cytoplasm</keyword>
<dbReference type="Gene3D" id="3.40.50.300">
    <property type="entry name" value="P-loop containing nucleotide triphosphate hydrolases"/>
    <property type="match status" value="2"/>
</dbReference>
<dbReference type="GO" id="GO:0009432">
    <property type="term" value="P:SOS response"/>
    <property type="evidence" value="ECO:0007669"/>
    <property type="project" value="UniProtKB-UniRule"/>
</dbReference>
<keyword evidence="14 18" id="KW-0742">SOS response</keyword>
<name>A0A2N8S101_STUST</name>
<dbReference type="InterPro" id="IPR013815">
    <property type="entry name" value="ATP_grasp_subdomain_1"/>
</dbReference>
<gene>
    <name evidence="18" type="primary">uvrA</name>
    <name evidence="20" type="ORF">CXK92_08770</name>
</gene>
<evidence type="ECO:0000313" key="21">
    <source>
        <dbReference type="Proteomes" id="UP000235925"/>
    </source>
</evidence>
<keyword evidence="5 18" id="KW-0547">Nucleotide-binding</keyword>
<dbReference type="Gene3D" id="1.20.1580.10">
    <property type="entry name" value="ABC transporter ATPase like domain"/>
    <property type="match status" value="2"/>
</dbReference>
<evidence type="ECO:0000256" key="3">
    <source>
        <dbReference type="ARBA" id="ARBA00022723"/>
    </source>
</evidence>
<dbReference type="NCBIfam" id="TIGR00630">
    <property type="entry name" value="uvra"/>
    <property type="match status" value="1"/>
</dbReference>
<dbReference type="HAMAP" id="MF_00205">
    <property type="entry name" value="UvrA"/>
    <property type="match status" value="1"/>
</dbReference>
<evidence type="ECO:0000256" key="2">
    <source>
        <dbReference type="ARBA" id="ARBA00022490"/>
    </source>
</evidence>
<dbReference type="PANTHER" id="PTHR43152:SF3">
    <property type="entry name" value="UVRABC SYSTEM PROTEIN A"/>
    <property type="match status" value="1"/>
</dbReference>
<dbReference type="Proteomes" id="UP000235925">
    <property type="component" value="Unassembled WGS sequence"/>
</dbReference>
<evidence type="ECO:0000256" key="7">
    <source>
        <dbReference type="ARBA" id="ARBA00022769"/>
    </source>
</evidence>
<evidence type="ECO:0000256" key="11">
    <source>
        <dbReference type="ARBA" id="ARBA00022881"/>
    </source>
</evidence>
<dbReference type="Pfam" id="PF17760">
    <property type="entry name" value="UvrA_inter"/>
    <property type="match status" value="1"/>
</dbReference>
<dbReference type="FunFam" id="1.10.8.280:FF:000001">
    <property type="entry name" value="UvrABC system protein A"/>
    <property type="match status" value="1"/>
</dbReference>
<evidence type="ECO:0000256" key="10">
    <source>
        <dbReference type="ARBA" id="ARBA00022840"/>
    </source>
</evidence>
<feature type="domain" description="ABC transporter" evidence="19">
    <location>
        <begin position="607"/>
        <end position="937"/>
    </location>
</feature>
<protein>
    <recommendedName>
        <fullName evidence="16 18">UvrABC system protein A</fullName>
        <shortName evidence="18">UvrA protein</shortName>
    </recommendedName>
    <alternativeName>
        <fullName evidence="17 18">Excinuclease ABC subunit A</fullName>
    </alternativeName>
</protein>
<dbReference type="RefSeq" id="WP_102824666.1">
    <property type="nucleotide sequence ID" value="NZ_CP139348.1"/>
</dbReference>
<feature type="binding site" evidence="18">
    <location>
        <begin position="31"/>
        <end position="38"/>
    </location>
    <ligand>
        <name>ATP</name>
        <dbReference type="ChEBI" id="CHEBI:30616"/>
    </ligand>
</feature>
<dbReference type="Gene3D" id="1.10.8.280">
    <property type="entry name" value="ABC transporter ATPase domain-like"/>
    <property type="match status" value="1"/>
</dbReference>
<evidence type="ECO:0000256" key="5">
    <source>
        <dbReference type="ARBA" id="ARBA00022741"/>
    </source>
</evidence>
<dbReference type="InterPro" id="IPR027417">
    <property type="entry name" value="P-loop_NTPase"/>
</dbReference>
<dbReference type="InterPro" id="IPR003439">
    <property type="entry name" value="ABC_transporter-like_ATP-bd"/>
</dbReference>
<dbReference type="PROSITE" id="PS50893">
    <property type="entry name" value="ABC_TRANSPORTER_2"/>
    <property type="match status" value="1"/>
</dbReference>
<dbReference type="AlphaFoldDB" id="A0A2N8S101"/>
<dbReference type="GO" id="GO:0008270">
    <property type="term" value="F:zinc ion binding"/>
    <property type="evidence" value="ECO:0007669"/>
    <property type="project" value="UniProtKB-UniRule"/>
</dbReference>
<comment type="subcellular location">
    <subcellularLocation>
        <location evidence="1 18">Cytoplasm</location>
    </subcellularLocation>
</comment>
<evidence type="ECO:0000256" key="9">
    <source>
        <dbReference type="ARBA" id="ARBA00022833"/>
    </source>
</evidence>
<dbReference type="GO" id="GO:0009381">
    <property type="term" value="F:excinuclease ABC activity"/>
    <property type="evidence" value="ECO:0007669"/>
    <property type="project" value="UniProtKB-UniRule"/>
</dbReference>
<dbReference type="EMBL" id="POUN01000003">
    <property type="protein sequence ID" value="PNF80315.1"/>
    <property type="molecule type" value="Genomic_DNA"/>
</dbReference>
<evidence type="ECO:0000256" key="8">
    <source>
        <dbReference type="ARBA" id="ARBA00022771"/>
    </source>
</evidence>
<comment type="function">
    <text evidence="18">The UvrABC repair system catalyzes the recognition and processing of DNA lesions. UvrA is an ATPase and a DNA-binding protein. A damage recognition complex composed of 2 UvrA and 2 UvrB subunits scans DNA for abnormalities. When the presence of a lesion has been verified by UvrB, the UvrA molecules dissociate.</text>
</comment>
<feature type="zinc finger region" description="C4-type" evidence="18">
    <location>
        <begin position="740"/>
        <end position="766"/>
    </location>
</feature>
<sequence length="945" mass="104821">MDKILIRGARTHNLKNIDLTLPRDKLIVITGLSGSGKSSLAFDTLYAEGQRRYVESLSAYARQFLSMMEKPDVDTIEGLSPAISIEQKSTSHNPRSTVGTITEIYDYLRLLYARVGTPRCPDHDAPLEAQTVSQMVDQVLALPEGRKLMLLAPVIRERKGEHLAVFDELRAQGFVRARINGRLHELDELPKLDKQKKHSIDVVVDRFKVRGDLQQRLAESFETALKLADGIALVASMEEDDDSEEMIFSARFACPICGHSISELEPKLFSFNNPAGACPTCDGLGVKQFFDAKRLVNGELTLAEGAIRGWDRRNVYYFQMLGSLASHYDFSLDEPFDSLAADQQKFILRGSGRENVEFRYLNDRGDIVKRSHPFEGIIPNLERRYRETESNSVREELAKYLSTQPCPDCRGTRLRREARHVWVGDKTLPAVTAMPIGDATDYFGSLSLSGRRGEIADKILKEISERLQFLVNVGLDYLTLDRSADTLSGGEAQRIRLASQIGAGLVGVMYILDEPSIGLHQRDNERLLGTLRHLRDIGNTVIVVEHDEDAIRLADYVVDIGPGAGIHGGRIVAEGTPDEVMAHPDSLTGKYLSGRVKINYRPERTRRDPKQLLKLKGARGNNLRNVDLEIPVGLLTCITGVSGSGKSTLINNTLFPITATALNGATTLEVAPHDSFDGLQHLDKVVDIDQSPIGRTPRSNPATYTGLFTPIRELFAGVPEARSRGYGPGRFSFNVKGGRCEACQGDGVIKVEMHFLPDIYVPCDVCKGKRYNRETLEVKYKGKSITEVLDMTIEEAREFFDPVPAVARKLQTLIDVGLSYIKLGQSATTLSGGEAQRVKLSRELSKRDTGKTLYILDEPTTGLHFADIQQLLDVLHRLRDHGNTVVVIEHNLDVIKTADWLVDLGPEGGSKGGQIIACGTPEEVADMTQSHTGHFLKPLLERDRH</sequence>
<dbReference type="OrthoDB" id="9809851at2"/>
<dbReference type="GO" id="GO:0003677">
    <property type="term" value="F:DNA binding"/>
    <property type="evidence" value="ECO:0007669"/>
    <property type="project" value="UniProtKB-UniRule"/>
</dbReference>
<dbReference type="InterPro" id="IPR004602">
    <property type="entry name" value="UvrA"/>
</dbReference>
<dbReference type="NCBIfam" id="NF001503">
    <property type="entry name" value="PRK00349.1"/>
    <property type="match status" value="1"/>
</dbReference>
<dbReference type="FunFam" id="3.30.190.20:FF:000003">
    <property type="entry name" value="UvrABC system protein A"/>
    <property type="match status" value="1"/>
</dbReference>
<evidence type="ECO:0000256" key="1">
    <source>
        <dbReference type="ARBA" id="ARBA00004496"/>
    </source>
</evidence>
<proteinExistence type="inferred from homology"/>
<comment type="similarity">
    <text evidence="15 18">Belongs to the ABC transporter superfamily. UvrA family.</text>
</comment>
<comment type="subunit">
    <text evidence="18">Forms a heterotetramer with UvrB during the search for lesions.</text>
</comment>
<dbReference type="CDD" id="cd03271">
    <property type="entry name" value="ABC_UvrA_II"/>
    <property type="match status" value="1"/>
</dbReference>
<keyword evidence="7 18" id="KW-0228">DNA excision</keyword>
<evidence type="ECO:0000256" key="16">
    <source>
        <dbReference type="ARBA" id="ARBA00039316"/>
    </source>
</evidence>
<dbReference type="InterPro" id="IPR041102">
    <property type="entry name" value="UvrA_inter"/>
</dbReference>
<evidence type="ECO:0000256" key="14">
    <source>
        <dbReference type="ARBA" id="ARBA00023236"/>
    </source>
</evidence>
<keyword evidence="8 18" id="KW-0863">Zinc-finger</keyword>
<keyword evidence="6 18" id="KW-0227">DNA damage</keyword>
<dbReference type="FunFam" id="1.20.1580.10:FF:000002">
    <property type="entry name" value="UvrABC system protein A"/>
    <property type="match status" value="1"/>
</dbReference>
<evidence type="ECO:0000313" key="20">
    <source>
        <dbReference type="EMBL" id="PNF80315.1"/>
    </source>
</evidence>
<evidence type="ECO:0000259" key="19">
    <source>
        <dbReference type="PROSITE" id="PS50893"/>
    </source>
</evidence>
<evidence type="ECO:0000256" key="13">
    <source>
        <dbReference type="ARBA" id="ARBA00023204"/>
    </source>
</evidence>
<dbReference type="GO" id="GO:0006289">
    <property type="term" value="P:nucleotide-excision repair"/>
    <property type="evidence" value="ECO:0007669"/>
    <property type="project" value="UniProtKB-UniRule"/>
</dbReference>
<keyword evidence="9 18" id="KW-0862">Zinc</keyword>
<dbReference type="SUPFAM" id="SSF52540">
    <property type="entry name" value="P-loop containing nucleoside triphosphate hydrolases"/>
    <property type="match status" value="2"/>
</dbReference>
<evidence type="ECO:0000256" key="12">
    <source>
        <dbReference type="ARBA" id="ARBA00023125"/>
    </source>
</evidence>
<organism evidence="20 21">
    <name type="scientific">Stutzerimonas stutzeri</name>
    <name type="common">Pseudomonas stutzeri</name>
    <dbReference type="NCBI Taxonomy" id="316"/>
    <lineage>
        <taxon>Bacteria</taxon>
        <taxon>Pseudomonadati</taxon>
        <taxon>Pseudomonadota</taxon>
        <taxon>Gammaproteobacteria</taxon>
        <taxon>Pseudomonadales</taxon>
        <taxon>Pseudomonadaceae</taxon>
        <taxon>Stutzerimonas</taxon>
    </lineage>
</organism>
<dbReference type="GO" id="GO:0016887">
    <property type="term" value="F:ATP hydrolysis activity"/>
    <property type="evidence" value="ECO:0007669"/>
    <property type="project" value="InterPro"/>
</dbReference>
<evidence type="ECO:0000256" key="18">
    <source>
        <dbReference type="HAMAP-Rule" id="MF_00205"/>
    </source>
</evidence>
<dbReference type="CDD" id="cd03270">
    <property type="entry name" value="ABC_UvrA_I"/>
    <property type="match status" value="1"/>
</dbReference>
<evidence type="ECO:0000256" key="4">
    <source>
        <dbReference type="ARBA" id="ARBA00022737"/>
    </source>
</evidence>
<keyword evidence="13 18" id="KW-0234">DNA repair</keyword>
<keyword evidence="4 18" id="KW-0677">Repeat</keyword>
<feature type="binding site" evidence="18">
    <location>
        <begin position="640"/>
        <end position="647"/>
    </location>
    <ligand>
        <name>ATP</name>
        <dbReference type="ChEBI" id="CHEBI:30616"/>
    </ligand>
</feature>
<keyword evidence="11 18" id="KW-0267">Excision nuclease</keyword>
<evidence type="ECO:0000256" key="15">
    <source>
        <dbReference type="ARBA" id="ARBA00038000"/>
    </source>
</evidence>
<dbReference type="Gene3D" id="3.30.1490.20">
    <property type="entry name" value="ATP-grasp fold, A domain"/>
    <property type="match status" value="1"/>
</dbReference>
<comment type="caution">
    <text evidence="20">The sequence shown here is derived from an EMBL/GenBank/DDBJ whole genome shotgun (WGS) entry which is preliminary data.</text>
</comment>
<dbReference type="GO" id="GO:0005737">
    <property type="term" value="C:cytoplasm"/>
    <property type="evidence" value="ECO:0007669"/>
    <property type="project" value="UniProtKB-SubCell"/>
</dbReference>
<accession>A0A2N8S101</accession>
<dbReference type="PANTHER" id="PTHR43152">
    <property type="entry name" value="UVRABC SYSTEM PROTEIN A"/>
    <property type="match status" value="1"/>
</dbReference>
<dbReference type="InterPro" id="IPR041552">
    <property type="entry name" value="UvrA_DNA-bd"/>
</dbReference>
<keyword evidence="3 18" id="KW-0479">Metal-binding</keyword>
<dbReference type="GO" id="GO:0009380">
    <property type="term" value="C:excinuclease repair complex"/>
    <property type="evidence" value="ECO:0007669"/>
    <property type="project" value="InterPro"/>
</dbReference>
<dbReference type="FunFam" id="1.20.1580.10:FF:000003">
    <property type="entry name" value="UvrABC system protein A"/>
    <property type="match status" value="1"/>
</dbReference>
<keyword evidence="10 18" id="KW-0067">ATP-binding</keyword>
<dbReference type="Pfam" id="PF17755">
    <property type="entry name" value="UvrA_DNA-bind"/>
    <property type="match status" value="1"/>
</dbReference>
<evidence type="ECO:0000256" key="6">
    <source>
        <dbReference type="ARBA" id="ARBA00022763"/>
    </source>
</evidence>
<reference evidence="20 21" key="1">
    <citation type="submission" date="2018-01" db="EMBL/GenBank/DDBJ databases">
        <title>Denitrification phenotypes of diverse strains of Pseudomonas stutzeri.</title>
        <authorList>
            <person name="Milligan D.A."/>
            <person name="Bergaust L."/>
            <person name="Bakken L.R."/>
            <person name="Frostegard A."/>
        </authorList>
    </citation>
    <scope>NUCLEOTIDE SEQUENCE [LARGE SCALE GENOMIC DNA]</scope>
    <source>
        <strain evidence="20 21">KC</strain>
    </source>
</reference>
<dbReference type="PROSITE" id="PS00211">
    <property type="entry name" value="ABC_TRANSPORTER_1"/>
    <property type="match status" value="2"/>
</dbReference>
<evidence type="ECO:0000256" key="17">
    <source>
        <dbReference type="ARBA" id="ARBA00042156"/>
    </source>
</evidence>
<keyword evidence="12 18" id="KW-0238">DNA-binding</keyword>
<feature type="zinc finger region" description="C4-type" evidence="18">
    <location>
        <begin position="254"/>
        <end position="281"/>
    </location>
</feature>
<dbReference type="InterPro" id="IPR017871">
    <property type="entry name" value="ABC_transporter-like_CS"/>
</dbReference>